<evidence type="ECO:0000256" key="1">
    <source>
        <dbReference type="SAM" id="Phobius"/>
    </source>
</evidence>
<feature type="transmembrane region" description="Helical" evidence="1">
    <location>
        <begin position="272"/>
        <end position="292"/>
    </location>
</feature>
<keyword evidence="1" id="KW-0812">Transmembrane</keyword>
<evidence type="ECO:0000313" key="4">
    <source>
        <dbReference type="Proteomes" id="UP000000674"/>
    </source>
</evidence>
<dbReference type="Pfam" id="PF26514">
    <property type="entry name" value="DUF8173"/>
    <property type="match status" value="1"/>
</dbReference>
<evidence type="ECO:0000313" key="3">
    <source>
        <dbReference type="EMBL" id="ABK15070.1"/>
    </source>
</evidence>
<evidence type="ECO:0000259" key="2">
    <source>
        <dbReference type="Pfam" id="PF26514"/>
    </source>
</evidence>
<sequence length="331" mass="35125">MRKHLLICIFFMISLLVHGATSLRMYSDETITIDSPVDDDIFAAGSVVNINAPVDSAVVAGGVVTVNAPIAGDLILAGGQVVLRSDIGGKLVAAGSRINISSKIQRNAVLMGEDISMLPGTTVGRDALIGAKRFSNQGSINGTLTVAAEQFENNGTAGRVEFQRIESRHEDTAFMSFFHLLSIIGYLLLGLIGLRVAPWLFRSSEDKMLRDPAIETLVGFLAIIVSLILAMILAITIVGIPVSVMLLLLLGVGIMLSCLLVSFTLGRKVMAIFRSGTGSAVSFTVGYVILNILFLLPYIGWIFMLIAVCMGVGALLYVMKDGASTTQAATA</sequence>
<dbReference type="InterPro" id="IPR058486">
    <property type="entry name" value="DUF8173"/>
</dbReference>
<keyword evidence="1" id="KW-0472">Membrane</keyword>
<keyword evidence="4" id="KW-1185">Reference proteome</keyword>
<feature type="transmembrane region" description="Helical" evidence="1">
    <location>
        <begin position="173"/>
        <end position="196"/>
    </location>
</feature>
<dbReference type="KEGG" id="mtp:Mthe_1292"/>
<gene>
    <name evidence="3" type="ordered locus">Mthe_1292</name>
</gene>
<dbReference type="AlphaFoldDB" id="A0B8P6"/>
<dbReference type="EMBL" id="CP000477">
    <property type="protein sequence ID" value="ABK15070.1"/>
    <property type="molecule type" value="Genomic_DNA"/>
</dbReference>
<reference evidence="3 4" key="1">
    <citation type="submission" date="2006-10" db="EMBL/GenBank/DDBJ databases">
        <title>Complete sequence of Methanosaeta thermophila PT.</title>
        <authorList>
            <consortium name="US DOE Joint Genome Institute"/>
            <person name="Copeland A."/>
            <person name="Lucas S."/>
            <person name="Lapidus A."/>
            <person name="Barry K."/>
            <person name="Detter J.C."/>
            <person name="Glavina del Rio T."/>
            <person name="Hammon N."/>
            <person name="Israni S."/>
            <person name="Pitluck S."/>
            <person name="Chain P."/>
            <person name="Malfatti S."/>
            <person name="Shin M."/>
            <person name="Vergez L."/>
            <person name="Schmutz J."/>
            <person name="Larimer F."/>
            <person name="Land M."/>
            <person name="Hauser L."/>
            <person name="Kyrpides N."/>
            <person name="Kim E."/>
            <person name="Smith K.S."/>
            <person name="Ingram-Smith C."/>
            <person name="Richardson P."/>
        </authorList>
    </citation>
    <scope>NUCLEOTIDE SEQUENCE [LARGE SCALE GENOMIC DNA]</scope>
    <source>
        <strain evidence="4">DSM 6194 / JCM 14653 / NBRC 101360 / PT</strain>
    </source>
</reference>
<dbReference type="Proteomes" id="UP000000674">
    <property type="component" value="Chromosome"/>
</dbReference>
<proteinExistence type="predicted"/>
<feature type="domain" description="DUF8173" evidence="2">
    <location>
        <begin position="163"/>
        <end position="317"/>
    </location>
</feature>
<accession>A0B8P6</accession>
<organism evidence="3 4">
    <name type="scientific">Methanothrix thermoacetophila (strain DSM 6194 / JCM 14653 / NBRC 101360 / PT)</name>
    <name type="common">Methanosaeta thermophila</name>
    <dbReference type="NCBI Taxonomy" id="349307"/>
    <lineage>
        <taxon>Archaea</taxon>
        <taxon>Methanobacteriati</taxon>
        <taxon>Methanobacteriota</taxon>
        <taxon>Stenosarchaea group</taxon>
        <taxon>Methanomicrobia</taxon>
        <taxon>Methanotrichales</taxon>
        <taxon>Methanotrichaceae</taxon>
        <taxon>Methanothrix</taxon>
    </lineage>
</organism>
<feature type="transmembrane region" description="Helical" evidence="1">
    <location>
        <begin position="244"/>
        <end position="265"/>
    </location>
</feature>
<keyword evidence="1" id="KW-1133">Transmembrane helix</keyword>
<feature type="transmembrane region" description="Helical" evidence="1">
    <location>
        <begin position="298"/>
        <end position="318"/>
    </location>
</feature>
<protein>
    <recommendedName>
        <fullName evidence="2">DUF8173 domain-containing protein</fullName>
    </recommendedName>
</protein>
<name>A0B8P6_METTP</name>
<dbReference type="STRING" id="349307.Mthe_1292"/>
<feature type="transmembrane region" description="Helical" evidence="1">
    <location>
        <begin position="217"/>
        <end position="238"/>
    </location>
</feature>
<dbReference type="HOGENOM" id="CLU_851559_0_0_2"/>